<accession>A0A9Q0F1S0</accession>
<dbReference type="GO" id="GO:0035252">
    <property type="term" value="F:UDP-xylosyltransferase activity"/>
    <property type="evidence" value="ECO:0007669"/>
    <property type="project" value="TreeGrafter"/>
</dbReference>
<dbReference type="GO" id="GO:0010306">
    <property type="term" value="P:rhamnogalacturonan II biosynthetic process"/>
    <property type="evidence" value="ECO:0007669"/>
    <property type="project" value="TreeGrafter"/>
</dbReference>
<evidence type="ECO:0000259" key="2">
    <source>
        <dbReference type="Pfam" id="PF03407"/>
    </source>
</evidence>
<keyword evidence="4" id="KW-1185">Reference proteome</keyword>
<dbReference type="OrthoDB" id="540503at2759"/>
<evidence type="ECO:0000256" key="1">
    <source>
        <dbReference type="SAM" id="MobiDB-lite"/>
    </source>
</evidence>
<dbReference type="PANTHER" id="PTHR47032">
    <property type="entry name" value="UDP-D-XYLOSE:L-FUCOSE ALPHA-1,3-D-XYLOSYLTRANSFERASE-RELATED"/>
    <property type="match status" value="1"/>
</dbReference>
<feature type="compositionally biased region" description="Basic and acidic residues" evidence="1">
    <location>
        <begin position="244"/>
        <end position="259"/>
    </location>
</feature>
<reference evidence="3" key="1">
    <citation type="submission" date="2022-02" db="EMBL/GenBank/DDBJ databases">
        <authorList>
            <person name="Henning P.M."/>
            <person name="McCubbin A.G."/>
            <person name="Shore J.S."/>
        </authorList>
    </citation>
    <scope>NUCLEOTIDE SEQUENCE</scope>
    <source>
        <strain evidence="3">F60SS</strain>
        <tissue evidence="3">Leaves</tissue>
    </source>
</reference>
<comment type="caution">
    <text evidence="3">The sequence shown here is derived from an EMBL/GenBank/DDBJ whole genome shotgun (WGS) entry which is preliminary data.</text>
</comment>
<name>A0A9Q0F1S0_9ROSI</name>
<reference evidence="3" key="2">
    <citation type="journal article" date="2023" name="Plants (Basel)">
        <title>Annotation of the Turnera subulata (Passifloraceae) Draft Genome Reveals the S-Locus Evolved after the Divergence of Turneroideae from Passifloroideae in a Stepwise Manner.</title>
        <authorList>
            <person name="Henning P.M."/>
            <person name="Roalson E.H."/>
            <person name="Mir W."/>
            <person name="McCubbin A.G."/>
            <person name="Shore J.S."/>
        </authorList>
    </citation>
    <scope>NUCLEOTIDE SEQUENCE</scope>
    <source>
        <strain evidence="3">F60SS</strain>
    </source>
</reference>
<dbReference type="InterPro" id="IPR005069">
    <property type="entry name" value="Nucl-diP-sugar_transferase"/>
</dbReference>
<proteinExistence type="predicted"/>
<dbReference type="InterPro" id="IPR052636">
    <property type="entry name" value="UDP-D-xylose:L-fucose_XylT"/>
</dbReference>
<dbReference type="EMBL" id="JAKUCV010007678">
    <property type="protein sequence ID" value="KAJ4822425.1"/>
    <property type="molecule type" value="Genomic_DNA"/>
</dbReference>
<organism evidence="3 4">
    <name type="scientific">Turnera subulata</name>
    <dbReference type="NCBI Taxonomy" id="218843"/>
    <lineage>
        <taxon>Eukaryota</taxon>
        <taxon>Viridiplantae</taxon>
        <taxon>Streptophyta</taxon>
        <taxon>Embryophyta</taxon>
        <taxon>Tracheophyta</taxon>
        <taxon>Spermatophyta</taxon>
        <taxon>Magnoliopsida</taxon>
        <taxon>eudicotyledons</taxon>
        <taxon>Gunneridae</taxon>
        <taxon>Pentapetalae</taxon>
        <taxon>rosids</taxon>
        <taxon>fabids</taxon>
        <taxon>Malpighiales</taxon>
        <taxon>Passifloraceae</taxon>
        <taxon>Turnera</taxon>
    </lineage>
</organism>
<feature type="region of interest" description="Disordered" evidence="1">
    <location>
        <begin position="239"/>
        <end position="268"/>
    </location>
</feature>
<dbReference type="Pfam" id="PF03407">
    <property type="entry name" value="Nucleotid_trans"/>
    <property type="match status" value="1"/>
</dbReference>
<gene>
    <name evidence="3" type="ORF">Tsubulata_034201</name>
</gene>
<protein>
    <recommendedName>
        <fullName evidence="2">Nucleotide-diphospho-sugar transferase domain-containing protein</fullName>
    </recommendedName>
</protein>
<sequence>MRRWREERKRLFVDVVDGLRDLSFEIFGSAEDDMCRLVVEGADLSVKKLEELQRRLCELQDEKSRRLRQGFFNFTSRRPRHLLQILELGYNVMYNDVDMVWLGDPFAYLEGSHDVYFMDDMAEVCSMPVLAFGMTWSETQLRRQDLPVFNMGSEGNMSSQGGRRKGSKLKGFKAAGQRRQIVSEVLTEQLIAGHIEAVTSGPESVCIKGGDGSQEAFPMALEDVGLGQNRGRWKRMARQGGEVQTDRKVEELGKRKDGSIEDDEMEWEGVGKKVRNSETDVTPIRPAGQM</sequence>
<evidence type="ECO:0000313" key="3">
    <source>
        <dbReference type="EMBL" id="KAJ4822425.1"/>
    </source>
</evidence>
<dbReference type="AlphaFoldDB" id="A0A9Q0F1S0"/>
<dbReference type="Proteomes" id="UP001141552">
    <property type="component" value="Unassembled WGS sequence"/>
</dbReference>
<dbReference type="GO" id="GO:0005794">
    <property type="term" value="C:Golgi apparatus"/>
    <property type="evidence" value="ECO:0007669"/>
    <property type="project" value="TreeGrafter"/>
</dbReference>
<feature type="domain" description="Nucleotide-diphospho-sugar transferase" evidence="2">
    <location>
        <begin position="60"/>
        <end position="122"/>
    </location>
</feature>
<evidence type="ECO:0000313" key="4">
    <source>
        <dbReference type="Proteomes" id="UP001141552"/>
    </source>
</evidence>
<dbReference type="PANTHER" id="PTHR47032:SF1">
    <property type="entry name" value="UDP-D-XYLOSE:L-FUCOSE ALPHA-1,3-D-XYLOSYLTRANSFERASE-RELATED"/>
    <property type="match status" value="1"/>
</dbReference>